<dbReference type="EMBL" id="CAADRA010005108">
    <property type="protein sequence ID" value="VFT84964.1"/>
    <property type="molecule type" value="Genomic_DNA"/>
</dbReference>
<dbReference type="InterPro" id="IPR001680">
    <property type="entry name" value="WD40_rpt"/>
</dbReference>
<dbReference type="Proteomes" id="UP000332933">
    <property type="component" value="Unassembled WGS sequence"/>
</dbReference>
<evidence type="ECO:0000256" key="4">
    <source>
        <dbReference type="ARBA" id="ARBA00023187"/>
    </source>
</evidence>
<dbReference type="SMART" id="SM00320">
    <property type="entry name" value="WD40"/>
    <property type="match status" value="2"/>
</dbReference>
<evidence type="ECO:0000256" key="6">
    <source>
        <dbReference type="ARBA" id="ARBA00040390"/>
    </source>
</evidence>
<keyword evidence="4" id="KW-0508">mRNA splicing</keyword>
<dbReference type="EMBL" id="VJMH01005087">
    <property type="protein sequence ID" value="KAF0701433.1"/>
    <property type="molecule type" value="Genomic_DNA"/>
</dbReference>
<keyword evidence="2" id="KW-0507">mRNA processing</keyword>
<dbReference type="Pfam" id="PF12775">
    <property type="entry name" value="AAA_7"/>
    <property type="match status" value="1"/>
</dbReference>
<evidence type="ECO:0000313" key="8">
    <source>
        <dbReference type="EMBL" id="KAF0701433.1"/>
    </source>
</evidence>
<dbReference type="AlphaFoldDB" id="A0A485KJA7"/>
<dbReference type="OrthoDB" id="200206at2759"/>
<sequence>MLVGGAGTGKTTVVRDCFKHHDEINVAAIPLHYFTDAATLQRQLESHVEKRSGRIYGPPNQTALVYFLDDVNMPMVEMYGTQTAIALLRQFMDYGGWYDRTDIGCKKTIQDVQFLACMNPKAGSFTINPRLQLLKYIARKGRQKHRLGQEPRAGKTQPEEIRLDVQNVRIQDEAPSHNFVGFYSTAHAARFQQLVDVSNQRRQIPIVCPGHSRPLAEVQYCPSPSPNPNAAPTEPSDHYLLISACHDKLPMLRCGRSGNWIGTFEGHKGATWSAKLSADARRAATASADFSVKIWDAVSGDTLRTFDHKHVVKSVEFINGDAWIATGGHEKLVRVFDLGSDAAAPRFQMTCDDVIRKIVAVPPTADGHVCVATGDVAVEKARVVGVEERYDGIQVVVGDVEAEI</sequence>
<dbReference type="PROSITE" id="PS50082">
    <property type="entry name" value="WD_REPEATS_2"/>
    <property type="match status" value="1"/>
</dbReference>
<keyword evidence="1 7" id="KW-0853">WD repeat</keyword>
<feature type="repeat" description="WD" evidence="7">
    <location>
        <begin position="264"/>
        <end position="305"/>
    </location>
</feature>
<dbReference type="SUPFAM" id="SSF50978">
    <property type="entry name" value="WD40 repeat-like"/>
    <property type="match status" value="1"/>
</dbReference>
<dbReference type="SUPFAM" id="SSF52540">
    <property type="entry name" value="P-loop containing nucleoside triphosphate hydrolases"/>
    <property type="match status" value="1"/>
</dbReference>
<organism evidence="9 10">
    <name type="scientific">Aphanomyces stellatus</name>
    <dbReference type="NCBI Taxonomy" id="120398"/>
    <lineage>
        <taxon>Eukaryota</taxon>
        <taxon>Sar</taxon>
        <taxon>Stramenopiles</taxon>
        <taxon>Oomycota</taxon>
        <taxon>Saprolegniomycetes</taxon>
        <taxon>Saprolegniales</taxon>
        <taxon>Verrucalvaceae</taxon>
        <taxon>Aphanomyces</taxon>
    </lineage>
</organism>
<evidence type="ECO:0000313" key="10">
    <source>
        <dbReference type="Proteomes" id="UP000332933"/>
    </source>
</evidence>
<keyword evidence="3" id="KW-0677">Repeat</keyword>
<evidence type="ECO:0000256" key="5">
    <source>
        <dbReference type="ARBA" id="ARBA00038394"/>
    </source>
</evidence>
<dbReference type="Gene3D" id="2.130.10.10">
    <property type="entry name" value="YVTN repeat-like/Quinoprotein amine dehydrogenase"/>
    <property type="match status" value="1"/>
</dbReference>
<dbReference type="GO" id="GO:0032797">
    <property type="term" value="C:SMN complex"/>
    <property type="evidence" value="ECO:0007669"/>
    <property type="project" value="TreeGrafter"/>
</dbReference>
<reference evidence="9 10" key="1">
    <citation type="submission" date="2019-03" db="EMBL/GenBank/DDBJ databases">
        <authorList>
            <person name="Gaulin E."/>
            <person name="Dumas B."/>
        </authorList>
    </citation>
    <scope>NUCLEOTIDE SEQUENCE [LARGE SCALE GENOMIC DNA]</scope>
    <source>
        <strain evidence="9">CBS 568.67</strain>
    </source>
</reference>
<name>A0A485KJA7_9STRA</name>
<evidence type="ECO:0000256" key="3">
    <source>
        <dbReference type="ARBA" id="ARBA00022737"/>
    </source>
</evidence>
<evidence type="ECO:0000256" key="1">
    <source>
        <dbReference type="ARBA" id="ARBA00022574"/>
    </source>
</evidence>
<gene>
    <name evidence="9" type="primary">Aste57867_8075</name>
    <name evidence="8" type="ORF">As57867_008045</name>
    <name evidence="9" type="ORF">ASTE57867_8075</name>
</gene>
<dbReference type="PANTHER" id="PTHR19877">
    <property type="entry name" value="EUKARYOTIC TRANSLATION INITIATION FACTOR 3 SUBUNIT I"/>
    <property type="match status" value="1"/>
</dbReference>
<dbReference type="Gene3D" id="3.40.50.300">
    <property type="entry name" value="P-loop containing nucleotide triphosphate hydrolases"/>
    <property type="match status" value="1"/>
</dbReference>
<protein>
    <recommendedName>
        <fullName evidence="6">Serine-threonine kinase receptor-associated protein</fullName>
    </recommendedName>
</protein>
<accession>A0A485KJA7</accession>
<evidence type="ECO:0000256" key="2">
    <source>
        <dbReference type="ARBA" id="ARBA00022664"/>
    </source>
</evidence>
<dbReference type="Pfam" id="PF00400">
    <property type="entry name" value="WD40"/>
    <property type="match status" value="2"/>
</dbReference>
<comment type="similarity">
    <text evidence="5">Belongs to the WD repeat STRAP family.</text>
</comment>
<dbReference type="PROSITE" id="PS50294">
    <property type="entry name" value="WD_REPEATS_REGION"/>
    <property type="match status" value="1"/>
</dbReference>
<proteinExistence type="inferred from homology"/>
<dbReference type="InterPro" id="IPR015943">
    <property type="entry name" value="WD40/YVTN_repeat-like_dom_sf"/>
</dbReference>
<dbReference type="GO" id="GO:0003723">
    <property type="term" value="F:RNA binding"/>
    <property type="evidence" value="ECO:0007669"/>
    <property type="project" value="TreeGrafter"/>
</dbReference>
<dbReference type="PANTHER" id="PTHR19877:SF13">
    <property type="entry name" value="SERINE-THREONINE KINASE RECEPTOR-ASSOCIATED PROTEIN"/>
    <property type="match status" value="1"/>
</dbReference>
<evidence type="ECO:0000256" key="7">
    <source>
        <dbReference type="PROSITE-ProRule" id="PRU00221"/>
    </source>
</evidence>
<dbReference type="GO" id="GO:0000387">
    <property type="term" value="P:spliceosomal snRNP assembly"/>
    <property type="evidence" value="ECO:0007669"/>
    <property type="project" value="TreeGrafter"/>
</dbReference>
<dbReference type="InterPro" id="IPR036322">
    <property type="entry name" value="WD40_repeat_dom_sf"/>
</dbReference>
<dbReference type="InterPro" id="IPR027417">
    <property type="entry name" value="P-loop_NTPase"/>
</dbReference>
<evidence type="ECO:0000313" key="9">
    <source>
        <dbReference type="EMBL" id="VFT84964.1"/>
    </source>
</evidence>
<keyword evidence="10" id="KW-1185">Reference proteome</keyword>
<reference evidence="8" key="2">
    <citation type="submission" date="2019-06" db="EMBL/GenBank/DDBJ databases">
        <title>Genomics analysis of Aphanomyces spp. identifies a new class of oomycete effector associated with host adaptation.</title>
        <authorList>
            <person name="Gaulin E."/>
        </authorList>
    </citation>
    <scope>NUCLEOTIDE SEQUENCE</scope>
    <source>
        <strain evidence="8">CBS 578.67</strain>
    </source>
</reference>